<name>A0A3B0R7R5_9ZZZZ</name>
<dbReference type="EMBL" id="UOEA01000080">
    <property type="protein sequence ID" value="VAV85066.1"/>
    <property type="molecule type" value="Genomic_DNA"/>
</dbReference>
<protein>
    <recommendedName>
        <fullName evidence="2">Chorismate lyase</fullName>
    </recommendedName>
</protein>
<sequence>MSPFLTEWQGAESFVAFADNLGLSAEDREMLVSVGSFTLDLEQRVSAGVRVEIQEIRHCRIRPELAVYLGVKPFEEALERDVWLTSEGRRLIYARSVIPLSCTDDGLISLLSGGEKPLGRILSDEGIDFSKDSMEFAVIDGKGQALEFGLEQAELYIARRYRLFKRSAEGWIINASVTEVFTPSLIPVAGVKGAGKF</sequence>
<evidence type="ECO:0000313" key="1">
    <source>
        <dbReference type="EMBL" id="VAV85066.1"/>
    </source>
</evidence>
<dbReference type="Gene3D" id="3.40.1410.10">
    <property type="entry name" value="Chorismate lyase-like"/>
    <property type="match status" value="1"/>
</dbReference>
<reference evidence="1" key="1">
    <citation type="submission" date="2018-06" db="EMBL/GenBank/DDBJ databases">
        <authorList>
            <person name="Zhirakovskaya E."/>
        </authorList>
    </citation>
    <scope>NUCLEOTIDE SEQUENCE</scope>
</reference>
<dbReference type="SUPFAM" id="SSF64288">
    <property type="entry name" value="Chorismate lyase-like"/>
    <property type="match status" value="1"/>
</dbReference>
<accession>A0A3B0R7R5</accession>
<dbReference type="InterPro" id="IPR002800">
    <property type="entry name" value="Rv2949c-like"/>
</dbReference>
<dbReference type="InterPro" id="IPR028978">
    <property type="entry name" value="Chorismate_lyase_/UTRA_dom_sf"/>
</dbReference>
<dbReference type="Pfam" id="PF01947">
    <property type="entry name" value="Rv2949c-like"/>
    <property type="match status" value="1"/>
</dbReference>
<gene>
    <name evidence="1" type="ORF">MNBD_DELTA01-425</name>
</gene>
<organism evidence="1">
    <name type="scientific">hydrothermal vent metagenome</name>
    <dbReference type="NCBI Taxonomy" id="652676"/>
    <lineage>
        <taxon>unclassified sequences</taxon>
        <taxon>metagenomes</taxon>
        <taxon>ecological metagenomes</taxon>
    </lineage>
</organism>
<dbReference type="AlphaFoldDB" id="A0A3B0R7R5"/>
<proteinExistence type="predicted"/>
<evidence type="ECO:0008006" key="2">
    <source>
        <dbReference type="Google" id="ProtNLM"/>
    </source>
</evidence>